<feature type="chain" id="PRO_5004271668" evidence="1">
    <location>
        <begin position="17"/>
        <end position="197"/>
    </location>
</feature>
<gene>
    <name evidence="2" type="ORF">KLLA0_D09416g</name>
</gene>
<keyword evidence="3" id="KW-1185">Reference proteome</keyword>
<dbReference type="EMBL" id="CR382124">
    <property type="protein sequence ID" value="CAH00577.1"/>
    <property type="molecule type" value="Genomic_DNA"/>
</dbReference>
<evidence type="ECO:0000313" key="2">
    <source>
        <dbReference type="EMBL" id="CAH00577.1"/>
    </source>
</evidence>
<feature type="signal peptide" evidence="1">
    <location>
        <begin position="1"/>
        <end position="16"/>
    </location>
</feature>
<keyword evidence="1" id="KW-0732">Signal</keyword>
<dbReference type="GeneID" id="2892777"/>
<protein>
    <submittedName>
        <fullName evidence="2">KLLA0D09416p</fullName>
    </submittedName>
</protein>
<reference evidence="2 3" key="1">
    <citation type="journal article" date="2004" name="Nature">
        <title>Genome evolution in yeasts.</title>
        <authorList>
            <consortium name="Genolevures"/>
            <person name="Dujon B."/>
            <person name="Sherman D."/>
            <person name="Fischer G."/>
            <person name="Durrens P."/>
            <person name="Casaregola S."/>
            <person name="Lafontaine I."/>
            <person name="de Montigny J."/>
            <person name="Marck C."/>
            <person name="Neuveglise C."/>
            <person name="Talla E."/>
            <person name="Goffard N."/>
            <person name="Frangeul L."/>
            <person name="Aigle M."/>
            <person name="Anthouard V."/>
            <person name="Babour A."/>
            <person name="Barbe V."/>
            <person name="Barnay S."/>
            <person name="Blanchin S."/>
            <person name="Beckerich J.M."/>
            <person name="Beyne E."/>
            <person name="Bleykasten C."/>
            <person name="Boisrame A."/>
            <person name="Boyer J."/>
            <person name="Cattolico L."/>
            <person name="Confanioleri F."/>
            <person name="de Daruvar A."/>
            <person name="Despons L."/>
            <person name="Fabre E."/>
            <person name="Fairhead C."/>
            <person name="Ferry-Dumazet H."/>
            <person name="Groppi A."/>
            <person name="Hantraye F."/>
            <person name="Hennequin C."/>
            <person name="Jauniaux N."/>
            <person name="Joyet P."/>
            <person name="Kachouri R."/>
            <person name="Kerrest A."/>
            <person name="Koszul R."/>
            <person name="Lemaire M."/>
            <person name="Lesur I."/>
            <person name="Ma L."/>
            <person name="Muller H."/>
            <person name="Nicaud J.M."/>
            <person name="Nikolski M."/>
            <person name="Oztas S."/>
            <person name="Ozier-Kalogeropoulos O."/>
            <person name="Pellenz S."/>
            <person name="Potier S."/>
            <person name="Richard G.F."/>
            <person name="Straub M.L."/>
            <person name="Suleau A."/>
            <person name="Swennene D."/>
            <person name="Tekaia F."/>
            <person name="Wesolowski-Louvel M."/>
            <person name="Westhof E."/>
            <person name="Wirth B."/>
            <person name="Zeniou-Meyer M."/>
            <person name="Zivanovic I."/>
            <person name="Bolotin-Fukuhara M."/>
            <person name="Thierry A."/>
            <person name="Bouchier C."/>
            <person name="Caudron B."/>
            <person name="Scarpelli C."/>
            <person name="Gaillardin C."/>
            <person name="Weissenbach J."/>
            <person name="Wincker P."/>
            <person name="Souciet J.L."/>
        </authorList>
    </citation>
    <scope>NUCLEOTIDE SEQUENCE [LARGE SCALE GENOMIC DNA]</scope>
    <source>
        <strain evidence="3">ATCC 8585 / CBS 2359 / DSM 70799 / NBRC 1267 / NRRL Y-1140 / WM37</strain>
    </source>
</reference>
<dbReference type="HOGENOM" id="CLU_1384353_0_0_1"/>
<accession>Q6CRF8</accession>
<dbReference type="RefSeq" id="XP_453481.1">
    <property type="nucleotide sequence ID" value="XM_453481.1"/>
</dbReference>
<sequence>MIPFFYIMIFFTIAESTLTDAEFKEIDMFIDVVGESHFALMFPVELIRTDLNDTFDPKQVYDIFDELAEERKEFQIVKELDIPEFVAEPLYDRLTYLSVKLDNGYTVNLANEIAIIQDIIQIAAESDNIKLDFTALLRVKEELRVDMAAVSKLKLFKTCLLSNLFPFMQEECEGLLRQKLIEHLKIWIEVWKRHQDD</sequence>
<evidence type="ECO:0000256" key="1">
    <source>
        <dbReference type="SAM" id="SignalP"/>
    </source>
</evidence>
<dbReference type="KEGG" id="kla:KLLA0_D09416g"/>
<dbReference type="InParanoid" id="Q6CRF8"/>
<dbReference type="AlphaFoldDB" id="Q6CRF8"/>
<proteinExistence type="predicted"/>
<name>Q6CRF8_KLULA</name>
<organism evidence="2 3">
    <name type="scientific">Kluyveromyces lactis (strain ATCC 8585 / CBS 2359 / DSM 70799 / NBRC 1267 / NRRL Y-1140 / WM37)</name>
    <name type="common">Yeast</name>
    <name type="synonym">Candida sphaerica</name>
    <dbReference type="NCBI Taxonomy" id="284590"/>
    <lineage>
        <taxon>Eukaryota</taxon>
        <taxon>Fungi</taxon>
        <taxon>Dikarya</taxon>
        <taxon>Ascomycota</taxon>
        <taxon>Saccharomycotina</taxon>
        <taxon>Saccharomycetes</taxon>
        <taxon>Saccharomycetales</taxon>
        <taxon>Saccharomycetaceae</taxon>
        <taxon>Kluyveromyces</taxon>
    </lineage>
</organism>
<dbReference type="PaxDb" id="284590-Q6CRF8"/>
<dbReference type="Proteomes" id="UP000000598">
    <property type="component" value="Chromosome D"/>
</dbReference>
<evidence type="ECO:0000313" key="3">
    <source>
        <dbReference type="Proteomes" id="UP000000598"/>
    </source>
</evidence>